<dbReference type="InParanoid" id="A0A067Q8C8"/>
<accession>A0A067Q8C8</accession>
<protein>
    <submittedName>
        <fullName evidence="1">Uncharacterized protein</fullName>
    </submittedName>
</protein>
<evidence type="ECO:0000313" key="2">
    <source>
        <dbReference type="Proteomes" id="UP000027265"/>
    </source>
</evidence>
<reference evidence="2" key="1">
    <citation type="journal article" date="2014" name="Proc. Natl. Acad. Sci. U.S.A.">
        <title>Extensive sampling of basidiomycete genomes demonstrates inadequacy of the white-rot/brown-rot paradigm for wood decay fungi.</title>
        <authorList>
            <person name="Riley R."/>
            <person name="Salamov A.A."/>
            <person name="Brown D.W."/>
            <person name="Nagy L.G."/>
            <person name="Floudas D."/>
            <person name="Held B.W."/>
            <person name="Levasseur A."/>
            <person name="Lombard V."/>
            <person name="Morin E."/>
            <person name="Otillar R."/>
            <person name="Lindquist E.A."/>
            <person name="Sun H."/>
            <person name="LaButti K.M."/>
            <person name="Schmutz J."/>
            <person name="Jabbour D."/>
            <person name="Luo H."/>
            <person name="Baker S.E."/>
            <person name="Pisabarro A.G."/>
            <person name="Walton J.D."/>
            <person name="Blanchette R.A."/>
            <person name="Henrissat B."/>
            <person name="Martin F."/>
            <person name="Cullen D."/>
            <person name="Hibbett D.S."/>
            <person name="Grigoriev I.V."/>
        </authorList>
    </citation>
    <scope>NUCLEOTIDE SEQUENCE [LARGE SCALE GENOMIC DNA]</scope>
    <source>
        <strain evidence="2">MUCL 33604</strain>
    </source>
</reference>
<sequence length="88" mass="10072">MRWVGDFGTLLELLSDPPFRFGRVSGDYTMRLSSKWANARASQVLVERTQACSDQHLNFDAPFFLSHLSSRNDTLRVGFAAFIFTHEM</sequence>
<evidence type="ECO:0000313" key="1">
    <source>
        <dbReference type="EMBL" id="KDQ59757.1"/>
    </source>
</evidence>
<dbReference type="Proteomes" id="UP000027265">
    <property type="component" value="Unassembled WGS sequence"/>
</dbReference>
<dbReference type="HOGENOM" id="CLU_2469418_0_0_1"/>
<organism evidence="1 2">
    <name type="scientific">Jaapia argillacea MUCL 33604</name>
    <dbReference type="NCBI Taxonomy" id="933084"/>
    <lineage>
        <taxon>Eukaryota</taxon>
        <taxon>Fungi</taxon>
        <taxon>Dikarya</taxon>
        <taxon>Basidiomycota</taxon>
        <taxon>Agaricomycotina</taxon>
        <taxon>Agaricomycetes</taxon>
        <taxon>Agaricomycetidae</taxon>
        <taxon>Jaapiales</taxon>
        <taxon>Jaapiaceae</taxon>
        <taxon>Jaapia</taxon>
    </lineage>
</organism>
<proteinExistence type="predicted"/>
<keyword evidence="2" id="KW-1185">Reference proteome</keyword>
<dbReference type="AlphaFoldDB" id="A0A067Q8C8"/>
<gene>
    <name evidence="1" type="ORF">JAAARDRAFT_631803</name>
</gene>
<dbReference type="EMBL" id="KL197715">
    <property type="protein sequence ID" value="KDQ59757.1"/>
    <property type="molecule type" value="Genomic_DNA"/>
</dbReference>
<name>A0A067Q8C8_9AGAM</name>